<accession>A0A162AF28</accession>
<name>A0A162AF28_DAUCS</name>
<feature type="transmembrane region" description="Helical" evidence="2">
    <location>
        <begin position="466"/>
        <end position="487"/>
    </location>
</feature>
<gene>
    <name evidence="3" type="ORF">DCAR_008947</name>
</gene>
<organism evidence="3">
    <name type="scientific">Daucus carota subsp. sativus</name>
    <name type="common">Carrot</name>
    <dbReference type="NCBI Taxonomy" id="79200"/>
    <lineage>
        <taxon>Eukaryota</taxon>
        <taxon>Viridiplantae</taxon>
        <taxon>Streptophyta</taxon>
        <taxon>Embryophyta</taxon>
        <taxon>Tracheophyta</taxon>
        <taxon>Spermatophyta</taxon>
        <taxon>Magnoliopsida</taxon>
        <taxon>eudicotyledons</taxon>
        <taxon>Gunneridae</taxon>
        <taxon>Pentapetalae</taxon>
        <taxon>asterids</taxon>
        <taxon>campanulids</taxon>
        <taxon>Apiales</taxon>
        <taxon>Apiaceae</taxon>
        <taxon>Apioideae</taxon>
        <taxon>Scandiceae</taxon>
        <taxon>Daucinae</taxon>
        <taxon>Daucus</taxon>
        <taxon>Daucus sect. Daucus</taxon>
    </lineage>
</organism>
<dbReference type="KEGG" id="dcr:108210558"/>
<keyword evidence="2" id="KW-0812">Transmembrane</keyword>
<feature type="region of interest" description="Disordered" evidence="1">
    <location>
        <begin position="1"/>
        <end position="65"/>
    </location>
</feature>
<dbReference type="Gramene" id="KZN00193">
    <property type="protein sequence ID" value="KZN00193"/>
    <property type="gene ID" value="DCAR_008947"/>
</dbReference>
<comment type="caution">
    <text evidence="3">The sequence shown here is derived from an EMBL/GenBank/DDBJ whole genome shotgun (WGS) entry which is preliminary data.</text>
</comment>
<feature type="compositionally biased region" description="Polar residues" evidence="1">
    <location>
        <begin position="305"/>
        <end position="317"/>
    </location>
</feature>
<proteinExistence type="predicted"/>
<feature type="region of interest" description="Disordered" evidence="1">
    <location>
        <begin position="305"/>
        <end position="330"/>
    </location>
</feature>
<sequence>MDAEKARKISQRAANNWSNQDDARRSPELSHIPSTSSKLGAAKGLDHHVPGFVPGDQTCSKAEPQSDKRWWLTLEPTVRHSHNGNIEDSNALGAECGVYGAVLPNKNVTISEEKRLDEEGNIQKYLEGKDGKLADSPDKAFLDFMKNNQNDKMEKPNVVTEDDLCRVPNKELEESWCVDENWKDLDSYKSSVHEKSEKISSELESHWIEVEKNEPWWRTADKNDLTSLVSCKKLDQFENCDLPQPQSKHWTGPSECTQSFDQTIIFASLGKKVEKETDLDEKTSEIPNSVSMLDTQHMMGDVQCFPSSSDKLISRNDSSATEEEESEALQRLDSDLTKTQLLEALCHSQTRAREAEKAARQAYDEKEHIVKHFFMQASHLFAYRQWLQMLQIETLCLQHQTNIDESLLHTSNNVEGLQPKNNYDESMSAKLPGLLAVSGDDRKGKKARRKATKRGGIPNYKLRRSIVSFALGLSLAGAGLLLGWTLGRFFPAL</sequence>
<dbReference type="OMA" id="GITKCVV"/>
<dbReference type="STRING" id="79200.A0A162AF28"/>
<keyword evidence="2" id="KW-1133">Transmembrane helix</keyword>
<dbReference type="PANTHER" id="PTHR33868:SF18">
    <property type="entry name" value="TRANSMEMBRANE PROTEIN"/>
    <property type="match status" value="1"/>
</dbReference>
<dbReference type="PANTHER" id="PTHR33868">
    <property type="entry name" value="EXPRESSED PROTEIN"/>
    <property type="match status" value="1"/>
</dbReference>
<keyword evidence="2" id="KW-0472">Membrane</keyword>
<evidence type="ECO:0000256" key="2">
    <source>
        <dbReference type="SAM" id="Phobius"/>
    </source>
</evidence>
<dbReference type="AlphaFoldDB" id="A0A162AF28"/>
<protein>
    <submittedName>
        <fullName evidence="3">Uncharacterized protein</fullName>
    </submittedName>
</protein>
<evidence type="ECO:0000256" key="1">
    <source>
        <dbReference type="SAM" id="MobiDB-lite"/>
    </source>
</evidence>
<evidence type="ECO:0000313" key="3">
    <source>
        <dbReference type="EMBL" id="KZN00193.1"/>
    </source>
</evidence>
<reference evidence="3" key="1">
    <citation type="journal article" date="2016" name="Nat. Genet.">
        <title>A high-quality carrot genome assembly provides new insights into carotenoid accumulation and asterid genome evolution.</title>
        <authorList>
            <person name="Iorizzo M."/>
            <person name="Ellison S."/>
            <person name="Senalik D."/>
            <person name="Zeng P."/>
            <person name="Satapoomin P."/>
            <person name="Huang J."/>
            <person name="Bowman M."/>
            <person name="Iovene M."/>
            <person name="Sanseverino W."/>
            <person name="Cavagnaro P."/>
            <person name="Yildiz M."/>
            <person name="Macko-Podgorni A."/>
            <person name="Moranska E."/>
            <person name="Grzebelus E."/>
            <person name="Grzebelus D."/>
            <person name="Ashrafi H."/>
            <person name="Zheng Z."/>
            <person name="Cheng S."/>
            <person name="Spooner D."/>
            <person name="Van Deynze A."/>
            <person name="Simon P."/>
        </authorList>
    </citation>
    <scope>NUCLEOTIDE SEQUENCE [LARGE SCALE GENOMIC DNA]</scope>
    <source>
        <tissue evidence="3">Leaf</tissue>
    </source>
</reference>
<dbReference type="EMBL" id="LNRQ01000003">
    <property type="protein sequence ID" value="KZN00193.1"/>
    <property type="molecule type" value="Genomic_DNA"/>
</dbReference>
<dbReference type="OrthoDB" id="1920951at2759"/>